<sequence length="151" mass="16976">MMGVKLTERQAFRPLVARCSLWSRLERGLAKWQLWARNRNATFAQPWTDHLEKSLNFQQAYAALESLIHSLPSLFSDVTVNFALGENRPAIGNWLDPLNLGLLATGDGVGLQERGVLFWLAGRRDYLYRKGYQKQSASPSMGPCENPAGRA</sequence>
<evidence type="ECO:0000313" key="1">
    <source>
        <dbReference type="EMBL" id="GBH19314.1"/>
    </source>
</evidence>
<proteinExistence type="predicted"/>
<dbReference type="AlphaFoldDB" id="A0AAN4Q880"/>
<organism evidence="1 2">
    <name type="scientific">Pseudomonas syringae pv. actinidiae</name>
    <dbReference type="NCBI Taxonomy" id="103796"/>
    <lineage>
        <taxon>Bacteria</taxon>
        <taxon>Pseudomonadati</taxon>
        <taxon>Pseudomonadota</taxon>
        <taxon>Gammaproteobacteria</taxon>
        <taxon>Pseudomonadales</taxon>
        <taxon>Pseudomonadaceae</taxon>
        <taxon>Pseudomonas</taxon>
        <taxon>Pseudomonas syringae</taxon>
    </lineage>
</organism>
<accession>A0AAN4Q880</accession>
<name>A0AAN4Q880_PSESF</name>
<dbReference type="EMBL" id="BGKA01000199">
    <property type="protein sequence ID" value="GBH19314.1"/>
    <property type="molecule type" value="Genomic_DNA"/>
</dbReference>
<evidence type="ECO:0000313" key="2">
    <source>
        <dbReference type="Proteomes" id="UP000248291"/>
    </source>
</evidence>
<comment type="caution">
    <text evidence="1">The sequence shown here is derived from an EMBL/GenBank/DDBJ whole genome shotgun (WGS) entry which is preliminary data.</text>
</comment>
<reference evidence="1 2" key="1">
    <citation type="submission" date="2018-04" db="EMBL/GenBank/DDBJ databases">
        <title>Draft genome sequence of Pseudomonas syringae pv. actinidiae biovar 3 strains isolated from kiwifruit in Kagawa prefecture.</title>
        <authorList>
            <person name="Tabuchi M."/>
            <person name="Saito M."/>
            <person name="Fujiwara S."/>
            <person name="Sasa N."/>
            <person name="Akimitsu K."/>
            <person name="Gomi K."/>
            <person name="Konishi-Sugita S."/>
            <person name="Hamano K."/>
            <person name="Kataoka I."/>
        </authorList>
    </citation>
    <scope>NUCLEOTIDE SEQUENCE [LARGE SCALE GENOMIC DNA]</scope>
    <source>
        <strain evidence="1 2">MAFF212211</strain>
    </source>
</reference>
<dbReference type="Proteomes" id="UP000248291">
    <property type="component" value="Unassembled WGS sequence"/>
</dbReference>
<protein>
    <submittedName>
        <fullName evidence="1">Carbonic anhydrase</fullName>
    </submittedName>
</protein>
<gene>
    <name evidence="1" type="ORF">KPSA3_05323</name>
</gene>